<proteinExistence type="predicted"/>
<evidence type="ECO:0000313" key="1">
    <source>
        <dbReference type="EMBL" id="KAK3775733.1"/>
    </source>
</evidence>
<protein>
    <submittedName>
        <fullName evidence="1">Uncharacterized protein</fullName>
    </submittedName>
</protein>
<dbReference type="AlphaFoldDB" id="A0AAE0ZU68"/>
<dbReference type="Proteomes" id="UP001283361">
    <property type="component" value="Unassembled WGS sequence"/>
</dbReference>
<organism evidence="1 2">
    <name type="scientific">Elysia crispata</name>
    <name type="common">lettuce slug</name>
    <dbReference type="NCBI Taxonomy" id="231223"/>
    <lineage>
        <taxon>Eukaryota</taxon>
        <taxon>Metazoa</taxon>
        <taxon>Spiralia</taxon>
        <taxon>Lophotrochozoa</taxon>
        <taxon>Mollusca</taxon>
        <taxon>Gastropoda</taxon>
        <taxon>Heterobranchia</taxon>
        <taxon>Euthyneura</taxon>
        <taxon>Panpulmonata</taxon>
        <taxon>Sacoglossa</taxon>
        <taxon>Placobranchoidea</taxon>
        <taxon>Plakobranchidae</taxon>
        <taxon>Elysia</taxon>
    </lineage>
</organism>
<reference evidence="1" key="1">
    <citation type="journal article" date="2023" name="G3 (Bethesda)">
        <title>A reference genome for the long-term kleptoplast-retaining sea slug Elysia crispata morphotype clarki.</title>
        <authorList>
            <person name="Eastman K.E."/>
            <person name="Pendleton A.L."/>
            <person name="Shaikh M.A."/>
            <person name="Suttiyut T."/>
            <person name="Ogas R."/>
            <person name="Tomko P."/>
            <person name="Gavelis G."/>
            <person name="Widhalm J.R."/>
            <person name="Wisecaver J.H."/>
        </authorList>
    </citation>
    <scope>NUCLEOTIDE SEQUENCE</scope>
    <source>
        <strain evidence="1">ECLA1</strain>
    </source>
</reference>
<gene>
    <name evidence="1" type="ORF">RRG08_044791</name>
</gene>
<name>A0AAE0ZU68_9GAST</name>
<sequence length="85" mass="9789">MDTSEHMRPEFASRDHGTRCKIVHTKEPNFSTKMISKLPRTLKKKIKGPSSLLHKSLDPGPKPPLCFTRGIKKRCEISETLFRQQ</sequence>
<dbReference type="EMBL" id="JAWDGP010003283">
    <property type="protein sequence ID" value="KAK3775733.1"/>
    <property type="molecule type" value="Genomic_DNA"/>
</dbReference>
<evidence type="ECO:0000313" key="2">
    <source>
        <dbReference type="Proteomes" id="UP001283361"/>
    </source>
</evidence>
<accession>A0AAE0ZU68</accession>
<keyword evidence="2" id="KW-1185">Reference proteome</keyword>
<comment type="caution">
    <text evidence="1">The sequence shown here is derived from an EMBL/GenBank/DDBJ whole genome shotgun (WGS) entry which is preliminary data.</text>
</comment>